<dbReference type="Gene3D" id="3.40.50.2000">
    <property type="entry name" value="Glycogen Phosphorylase B"/>
    <property type="match status" value="1"/>
</dbReference>
<evidence type="ECO:0000313" key="8">
    <source>
        <dbReference type="EMBL" id="CAI33165.1"/>
    </source>
</evidence>
<dbReference type="InterPro" id="IPR007235">
    <property type="entry name" value="Glyco_trans_28_C"/>
</dbReference>
<keyword evidence="3" id="KW-0328">Glycosyltransferase</keyword>
<accession>Q4K251</accession>
<dbReference type="RefSeq" id="WP_050076597.1">
    <property type="nucleotide sequence ID" value="NZ_CPUH01000049.1"/>
</dbReference>
<dbReference type="EMBL" id="CR931655">
    <property type="protein sequence ID" value="CAI33165.1"/>
    <property type="molecule type" value="Genomic_DNA"/>
</dbReference>
<keyword evidence="5" id="KW-0256">Endoplasmic reticulum</keyword>
<dbReference type="Pfam" id="PF04101">
    <property type="entry name" value="Glyco_tran_28_C"/>
    <property type="match status" value="1"/>
</dbReference>
<evidence type="ECO:0000256" key="1">
    <source>
        <dbReference type="ARBA" id="ARBA00004240"/>
    </source>
</evidence>
<protein>
    <submittedName>
        <fullName evidence="8">Putative glycosyl transferase</fullName>
    </submittedName>
</protein>
<dbReference type="SUPFAM" id="SSF53756">
    <property type="entry name" value="UDP-Glycosyltransferase/glycogen phosphorylase"/>
    <property type="match status" value="1"/>
</dbReference>
<proteinExistence type="inferred from homology"/>
<dbReference type="InterPro" id="IPR039042">
    <property type="entry name" value="Alg13-like"/>
</dbReference>
<organism evidence="8">
    <name type="scientific">Streptococcus pneumoniae</name>
    <dbReference type="NCBI Taxonomy" id="1313"/>
    <lineage>
        <taxon>Bacteria</taxon>
        <taxon>Bacillati</taxon>
        <taxon>Bacillota</taxon>
        <taxon>Bacilli</taxon>
        <taxon>Lactobacillales</taxon>
        <taxon>Streptococcaceae</taxon>
        <taxon>Streptococcus</taxon>
    </lineage>
</organism>
<gene>
    <name evidence="8" type="primary">wchK</name>
    <name evidence="7" type="ORF">SPC11B_0010</name>
    <name evidence="8" type="ORF">SPC11C_0010</name>
</gene>
<dbReference type="EMBL" id="CR931654">
    <property type="protein sequence ID" value="CAI33145.1"/>
    <property type="molecule type" value="Genomic_DNA"/>
</dbReference>
<sequence>MIFVTVGTHEQQFNRLIKEVDRLKGEGLIQDEVIIQTGFSDYEPVHCQWKALISYDEMNQYMDEADIVITHGGPATFMGVISKGKRPIVVPRQEKFGEHVNDHQMEFCLKLLGEGYDLVVIDEIDKLNENIKYSKVQQVSSHNSKFTNELSDIIENMFI</sequence>
<evidence type="ECO:0000256" key="5">
    <source>
        <dbReference type="ARBA" id="ARBA00022824"/>
    </source>
</evidence>
<evidence type="ECO:0000256" key="3">
    <source>
        <dbReference type="ARBA" id="ARBA00022676"/>
    </source>
</evidence>
<evidence type="ECO:0000256" key="2">
    <source>
        <dbReference type="ARBA" id="ARBA00006962"/>
    </source>
</evidence>
<dbReference type="GO" id="GO:0016758">
    <property type="term" value="F:hexosyltransferase activity"/>
    <property type="evidence" value="ECO:0007669"/>
    <property type="project" value="InterPro"/>
</dbReference>
<evidence type="ECO:0000259" key="6">
    <source>
        <dbReference type="Pfam" id="PF04101"/>
    </source>
</evidence>
<comment type="similarity">
    <text evidence="2">Belongs to the glycosyltransferase 28 family.</text>
</comment>
<dbReference type="PANTHER" id="PTHR12867:SF6">
    <property type="entry name" value="N-ACETYLGLUCOSAMINYLDIPHOSPHODOLICHOL N-ACETYLGLUCOSAMINYLTRANSFERASE"/>
    <property type="match status" value="1"/>
</dbReference>
<name>Q4K251_STREE</name>
<keyword evidence="4 8" id="KW-0808">Transferase</keyword>
<evidence type="ECO:0000313" key="7">
    <source>
        <dbReference type="EMBL" id="CAI33145.1"/>
    </source>
</evidence>
<dbReference type="GO" id="GO:0006488">
    <property type="term" value="P:dolichol-linked oligosaccharide biosynthetic process"/>
    <property type="evidence" value="ECO:0007669"/>
    <property type="project" value="InterPro"/>
</dbReference>
<dbReference type="PANTHER" id="PTHR12867">
    <property type="entry name" value="GLYCOSYL TRANSFERASE-RELATED"/>
    <property type="match status" value="1"/>
</dbReference>
<reference evidence="8" key="1">
    <citation type="journal article" date="2006" name="PLoS Genet.">
        <title>Genetic analysis of the capsular biosynthetic locus from all 90 pneumococcal serotypes.</title>
        <authorList>
            <person name="Bentley S.D."/>
            <person name="Aanensen D.M."/>
            <person name="Mavroidi A."/>
            <person name="Saunders D."/>
            <person name="Rabbinowitsch E."/>
            <person name="Collins M."/>
            <person name="Donohoe K."/>
            <person name="Harris D."/>
            <person name="Murphy L."/>
            <person name="Quail M.A."/>
            <person name="Samuel G."/>
            <person name="Skovsted I.C."/>
            <person name="Kaltoft M.S."/>
            <person name="Barrell B."/>
            <person name="Reeves P.R."/>
            <person name="Parkhill J."/>
            <person name="Spratt B.G."/>
        </authorList>
    </citation>
    <scope>NUCLEOTIDE SEQUENCE</scope>
    <source>
        <strain evidence="7">8087/40</strain>
        <strain evidence="8">Eddy nr. 53</strain>
    </source>
</reference>
<dbReference type="AlphaFoldDB" id="Q4K251"/>
<evidence type="ECO:0000256" key="4">
    <source>
        <dbReference type="ARBA" id="ARBA00022679"/>
    </source>
</evidence>
<feature type="domain" description="Glycosyl transferase family 28 C-terminal" evidence="6">
    <location>
        <begin position="1"/>
        <end position="155"/>
    </location>
</feature>
<comment type="subcellular location">
    <subcellularLocation>
        <location evidence="1">Endoplasmic reticulum</location>
    </subcellularLocation>
</comment>